<dbReference type="EMBL" id="KZ305047">
    <property type="protein sequence ID" value="PIA37331.1"/>
    <property type="molecule type" value="Genomic_DNA"/>
</dbReference>
<keyword evidence="2" id="KW-1185">Reference proteome</keyword>
<protein>
    <submittedName>
        <fullName evidence="1">Uncharacterized protein</fullName>
    </submittedName>
</protein>
<evidence type="ECO:0000313" key="1">
    <source>
        <dbReference type="EMBL" id="PIA37331.1"/>
    </source>
</evidence>
<name>A0A2G5D1D9_AQUCA</name>
<gene>
    <name evidence="1" type="ORF">AQUCO_03000138v1</name>
</gene>
<sequence length="86" mass="9549">MRLNMESQVHLSNIGVENNNVRFWGVPPCVMLTYTSVHLSNIGVHSPAYHLLSQHQKGRKHNAKAKIFSHGKVTSSSVVYPILAQG</sequence>
<evidence type="ECO:0000313" key="2">
    <source>
        <dbReference type="Proteomes" id="UP000230069"/>
    </source>
</evidence>
<dbReference type="InParanoid" id="A0A2G5D1D9"/>
<dbReference type="AlphaFoldDB" id="A0A2G5D1D9"/>
<dbReference type="Proteomes" id="UP000230069">
    <property type="component" value="Unassembled WGS sequence"/>
</dbReference>
<organism evidence="1 2">
    <name type="scientific">Aquilegia coerulea</name>
    <name type="common">Rocky mountain columbine</name>
    <dbReference type="NCBI Taxonomy" id="218851"/>
    <lineage>
        <taxon>Eukaryota</taxon>
        <taxon>Viridiplantae</taxon>
        <taxon>Streptophyta</taxon>
        <taxon>Embryophyta</taxon>
        <taxon>Tracheophyta</taxon>
        <taxon>Spermatophyta</taxon>
        <taxon>Magnoliopsida</taxon>
        <taxon>Ranunculales</taxon>
        <taxon>Ranunculaceae</taxon>
        <taxon>Thalictroideae</taxon>
        <taxon>Aquilegia</taxon>
    </lineage>
</organism>
<proteinExistence type="predicted"/>
<accession>A0A2G5D1D9</accession>
<reference evidence="1 2" key="1">
    <citation type="submission" date="2017-09" db="EMBL/GenBank/DDBJ databases">
        <title>WGS assembly of Aquilegia coerulea Goldsmith.</title>
        <authorList>
            <person name="Hodges S."/>
            <person name="Kramer E."/>
            <person name="Nordborg M."/>
            <person name="Tomkins J."/>
            <person name="Borevitz J."/>
            <person name="Derieg N."/>
            <person name="Yan J."/>
            <person name="Mihaltcheva S."/>
            <person name="Hayes R.D."/>
            <person name="Rokhsar D."/>
        </authorList>
    </citation>
    <scope>NUCLEOTIDE SEQUENCE [LARGE SCALE GENOMIC DNA]</scope>
    <source>
        <strain evidence="2">cv. Goldsmith</strain>
    </source>
</reference>